<evidence type="ECO:0000256" key="12">
    <source>
        <dbReference type="ARBA" id="ARBA00023239"/>
    </source>
</evidence>
<feature type="binding site" evidence="17">
    <location>
        <position position="451"/>
    </location>
    <ligand>
        <name>(6S)-NADPHX</name>
        <dbReference type="ChEBI" id="CHEBI:64076"/>
    </ligand>
</feature>
<evidence type="ECO:0000256" key="17">
    <source>
        <dbReference type="HAMAP-Rule" id="MF_01965"/>
    </source>
</evidence>
<gene>
    <name evidence="18" type="primary">nnrE</name>
    <name evidence="17" type="synonym">nnrD</name>
    <name evidence="22" type="ORF">DPQ25_13735</name>
</gene>
<keyword evidence="13" id="KW-0511">Multifunctional enzyme</keyword>
<organism evidence="22 23">
    <name type="scientific">Hydrogeniiclostridium mannosilyticum</name>
    <dbReference type="NCBI Taxonomy" id="2764322"/>
    <lineage>
        <taxon>Bacteria</taxon>
        <taxon>Bacillati</taxon>
        <taxon>Bacillota</taxon>
        <taxon>Clostridia</taxon>
        <taxon>Eubacteriales</taxon>
        <taxon>Acutalibacteraceae</taxon>
        <taxon>Hydrogeniiclostridium</taxon>
    </lineage>
</organism>
<dbReference type="RefSeq" id="WP_112333748.1">
    <property type="nucleotide sequence ID" value="NZ_QLYR01000017.1"/>
</dbReference>
<comment type="function">
    <text evidence="14 19">Bifunctional enzyme that catalyzes the epimerization of the S- and R-forms of NAD(P)HX and the dehydration of the S-form of NAD(P)HX at the expense of ADP, which is converted to AMP. This allows the repair of both epimers of NAD(P)HX, a damaged form of NAD(P)H that is a result of enzymatic or heat-dependent hydration.</text>
</comment>
<dbReference type="Gene3D" id="3.40.1190.20">
    <property type="match status" value="1"/>
</dbReference>
<reference evidence="22 23" key="1">
    <citation type="submission" date="2018-06" db="EMBL/GenBank/DDBJ databases">
        <title>Noncontiguous genome sequence of Ruminococcaceae bacterium ASD2818.</title>
        <authorList>
            <person name="Chaplin A.V."/>
            <person name="Sokolova S.R."/>
            <person name="Kochetkova T.O."/>
            <person name="Goltsov A.Y."/>
            <person name="Trofimov D.Y."/>
            <person name="Efimov B.A."/>
        </authorList>
    </citation>
    <scope>NUCLEOTIDE SEQUENCE [LARGE SCALE GENOMIC DNA]</scope>
    <source>
        <strain evidence="22 23">ASD2818</strain>
    </source>
</reference>
<evidence type="ECO:0000256" key="11">
    <source>
        <dbReference type="ARBA" id="ARBA00023235"/>
    </source>
</evidence>
<dbReference type="PROSITE" id="PS51383">
    <property type="entry name" value="YJEF_C_3"/>
    <property type="match status" value="1"/>
</dbReference>
<feature type="binding site" evidence="18">
    <location>
        <begin position="131"/>
        <end position="137"/>
    </location>
    <ligand>
        <name>(6S)-NADPHX</name>
        <dbReference type="ChEBI" id="CHEBI:64076"/>
    </ligand>
</feature>
<keyword evidence="11 18" id="KW-0413">Isomerase</keyword>
<protein>
    <recommendedName>
        <fullName evidence="19">Bifunctional NAD(P)H-hydrate repair enzyme</fullName>
    </recommendedName>
    <alternativeName>
        <fullName evidence="19">Nicotinamide nucleotide repair protein</fullName>
    </alternativeName>
    <domain>
        <recommendedName>
            <fullName evidence="19">ADP-dependent (S)-NAD(P)H-hydrate dehydratase</fullName>
            <ecNumber evidence="19">4.2.1.136</ecNumber>
        </recommendedName>
        <alternativeName>
            <fullName evidence="19">ADP-dependent NAD(P)HX dehydratase</fullName>
        </alternativeName>
    </domain>
    <domain>
        <recommendedName>
            <fullName evidence="19">NAD(P)H-hydrate epimerase</fullName>
            <ecNumber evidence="19">5.1.99.6</ecNumber>
        </recommendedName>
    </domain>
</protein>
<dbReference type="Pfam" id="PF03853">
    <property type="entry name" value="YjeF_N"/>
    <property type="match status" value="1"/>
</dbReference>
<evidence type="ECO:0000313" key="22">
    <source>
        <dbReference type="EMBL" id="RAQ22009.1"/>
    </source>
</evidence>
<dbReference type="EMBL" id="QLYR01000017">
    <property type="protein sequence ID" value="RAQ22009.1"/>
    <property type="molecule type" value="Genomic_DNA"/>
</dbReference>
<keyword evidence="23" id="KW-1185">Reference proteome</keyword>
<dbReference type="NCBIfam" id="TIGR00197">
    <property type="entry name" value="yjeF_nterm"/>
    <property type="match status" value="1"/>
</dbReference>
<keyword evidence="8 17" id="KW-0521">NADP</keyword>
<feature type="binding site" evidence="17">
    <location>
        <position position="384"/>
    </location>
    <ligand>
        <name>(6S)-NADPHX</name>
        <dbReference type="ChEBI" id="CHEBI:64076"/>
    </ligand>
</feature>
<dbReference type="GO" id="GO:0110051">
    <property type="term" value="P:metabolite repair"/>
    <property type="evidence" value="ECO:0007669"/>
    <property type="project" value="TreeGrafter"/>
</dbReference>
<evidence type="ECO:0000259" key="20">
    <source>
        <dbReference type="PROSITE" id="PS51383"/>
    </source>
</evidence>
<comment type="similarity">
    <text evidence="18">Belongs to the NnrE/AIBP family.</text>
</comment>
<evidence type="ECO:0000256" key="3">
    <source>
        <dbReference type="ARBA" id="ARBA00006001"/>
    </source>
</evidence>
<proteinExistence type="inferred from homology"/>
<dbReference type="PANTHER" id="PTHR12592">
    <property type="entry name" value="ATP-DEPENDENT (S)-NAD(P)H-HYDRATE DEHYDRATASE FAMILY MEMBER"/>
    <property type="match status" value="1"/>
</dbReference>
<feature type="binding site" evidence="17">
    <location>
        <position position="450"/>
    </location>
    <ligand>
        <name>AMP</name>
        <dbReference type="ChEBI" id="CHEBI:456215"/>
    </ligand>
</feature>
<evidence type="ECO:0000256" key="10">
    <source>
        <dbReference type="ARBA" id="ARBA00023027"/>
    </source>
</evidence>
<evidence type="ECO:0000256" key="16">
    <source>
        <dbReference type="ARBA" id="ARBA00049209"/>
    </source>
</evidence>
<dbReference type="SUPFAM" id="SSF53613">
    <property type="entry name" value="Ribokinase-like"/>
    <property type="match status" value="1"/>
</dbReference>
<comment type="cofactor">
    <cofactor evidence="18 19">
        <name>K(+)</name>
        <dbReference type="ChEBI" id="CHEBI:29103"/>
    </cofactor>
    <text evidence="18 19">Binds 1 potassium ion per subunit.</text>
</comment>
<keyword evidence="12 17" id="KW-0456">Lyase</keyword>
<feature type="binding site" evidence="18">
    <location>
        <begin position="57"/>
        <end position="61"/>
    </location>
    <ligand>
        <name>(6S)-NADPHX</name>
        <dbReference type="ChEBI" id="CHEBI:64076"/>
    </ligand>
</feature>
<comment type="similarity">
    <text evidence="4 19">In the C-terminal section; belongs to the NnrD/CARKD family.</text>
</comment>
<keyword evidence="10 17" id="KW-0520">NAD</keyword>
<feature type="binding site" evidence="18">
    <location>
        <position position="160"/>
    </location>
    <ligand>
        <name>(6S)-NADPHX</name>
        <dbReference type="ChEBI" id="CHEBI:64076"/>
    </ligand>
</feature>
<dbReference type="GO" id="GO:0052856">
    <property type="term" value="F:NAD(P)HX epimerase activity"/>
    <property type="evidence" value="ECO:0007669"/>
    <property type="project" value="UniProtKB-UniRule"/>
</dbReference>
<comment type="catalytic activity">
    <reaction evidence="16 17 19">
        <text>(6S)-NADPHX + ADP = AMP + phosphate + NADPH + H(+)</text>
        <dbReference type="Rhea" id="RHEA:32235"/>
        <dbReference type="ChEBI" id="CHEBI:15378"/>
        <dbReference type="ChEBI" id="CHEBI:43474"/>
        <dbReference type="ChEBI" id="CHEBI:57783"/>
        <dbReference type="ChEBI" id="CHEBI:64076"/>
        <dbReference type="ChEBI" id="CHEBI:456215"/>
        <dbReference type="ChEBI" id="CHEBI:456216"/>
        <dbReference type="EC" id="4.2.1.136"/>
    </reaction>
</comment>
<evidence type="ECO:0000256" key="14">
    <source>
        <dbReference type="ARBA" id="ARBA00025153"/>
    </source>
</evidence>
<dbReference type="InterPro" id="IPR004443">
    <property type="entry name" value="YjeF_N_dom"/>
</dbReference>
<feature type="binding site" evidence="18">
    <location>
        <position position="127"/>
    </location>
    <ligand>
        <name>K(+)</name>
        <dbReference type="ChEBI" id="CHEBI:29103"/>
    </ligand>
</feature>
<keyword evidence="5 18" id="KW-0479">Metal-binding</keyword>
<comment type="caution">
    <text evidence="22">The sequence shown here is derived from an EMBL/GenBank/DDBJ whole genome shotgun (WGS) entry which is preliminary data.</text>
</comment>
<evidence type="ECO:0000256" key="15">
    <source>
        <dbReference type="ARBA" id="ARBA00048238"/>
    </source>
</evidence>
<evidence type="ECO:0000256" key="19">
    <source>
        <dbReference type="PIRNR" id="PIRNR017184"/>
    </source>
</evidence>
<dbReference type="InterPro" id="IPR017953">
    <property type="entry name" value="Carbohydrate_kinase_pred_CS"/>
</dbReference>
<evidence type="ECO:0000256" key="6">
    <source>
        <dbReference type="ARBA" id="ARBA00022741"/>
    </source>
</evidence>
<keyword evidence="7 17" id="KW-0067">ATP-binding</keyword>
<evidence type="ECO:0000256" key="8">
    <source>
        <dbReference type="ARBA" id="ARBA00022857"/>
    </source>
</evidence>
<evidence type="ECO:0000256" key="7">
    <source>
        <dbReference type="ARBA" id="ARBA00022840"/>
    </source>
</evidence>
<evidence type="ECO:0000256" key="1">
    <source>
        <dbReference type="ARBA" id="ARBA00000013"/>
    </source>
</evidence>
<evidence type="ECO:0000256" key="4">
    <source>
        <dbReference type="ARBA" id="ARBA00009524"/>
    </source>
</evidence>
<comment type="similarity">
    <text evidence="17">Belongs to the NnrD/CARKD family.</text>
</comment>
<feature type="binding site" evidence="17">
    <location>
        <begin position="421"/>
        <end position="425"/>
    </location>
    <ligand>
        <name>AMP</name>
        <dbReference type="ChEBI" id="CHEBI:456215"/>
    </ligand>
</feature>
<dbReference type="GO" id="GO:0046872">
    <property type="term" value="F:metal ion binding"/>
    <property type="evidence" value="ECO:0007669"/>
    <property type="project" value="UniProtKB-UniRule"/>
</dbReference>
<dbReference type="InterPro" id="IPR029056">
    <property type="entry name" value="Ribokinase-like"/>
</dbReference>
<comment type="catalytic activity">
    <reaction evidence="2 18 19">
        <text>(6R)-NADPHX = (6S)-NADPHX</text>
        <dbReference type="Rhea" id="RHEA:32227"/>
        <dbReference type="ChEBI" id="CHEBI:64076"/>
        <dbReference type="ChEBI" id="CHEBI:64077"/>
        <dbReference type="EC" id="5.1.99.6"/>
    </reaction>
</comment>
<evidence type="ECO:0000259" key="21">
    <source>
        <dbReference type="PROSITE" id="PS51385"/>
    </source>
</evidence>
<dbReference type="PROSITE" id="PS51385">
    <property type="entry name" value="YJEF_N"/>
    <property type="match status" value="1"/>
</dbReference>
<keyword evidence="6 17" id="KW-0547">Nucleotide-binding</keyword>
<dbReference type="PROSITE" id="PS01050">
    <property type="entry name" value="YJEF_C_2"/>
    <property type="match status" value="1"/>
</dbReference>
<comment type="catalytic activity">
    <reaction evidence="1 18 19">
        <text>(6R)-NADHX = (6S)-NADHX</text>
        <dbReference type="Rhea" id="RHEA:32215"/>
        <dbReference type="ChEBI" id="CHEBI:64074"/>
        <dbReference type="ChEBI" id="CHEBI:64075"/>
        <dbReference type="EC" id="5.1.99.6"/>
    </reaction>
</comment>
<dbReference type="HAMAP" id="MF_01965">
    <property type="entry name" value="NADHX_dehydratase"/>
    <property type="match status" value="1"/>
</dbReference>
<feature type="binding site" evidence="18">
    <location>
        <position position="58"/>
    </location>
    <ligand>
        <name>K(+)</name>
        <dbReference type="ChEBI" id="CHEBI:29103"/>
    </ligand>
</feature>
<dbReference type="InterPro" id="IPR036652">
    <property type="entry name" value="YjeF_N_dom_sf"/>
</dbReference>
<dbReference type="GO" id="GO:0052855">
    <property type="term" value="F:ADP-dependent NAD(P)H-hydrate dehydratase activity"/>
    <property type="evidence" value="ECO:0007669"/>
    <property type="project" value="UniProtKB-UniRule"/>
</dbReference>
<dbReference type="InterPro" id="IPR030677">
    <property type="entry name" value="Nnr"/>
</dbReference>
<feature type="domain" description="YjeF N-terminal" evidence="21">
    <location>
        <begin position="9"/>
        <end position="217"/>
    </location>
</feature>
<comment type="subunit">
    <text evidence="17">Homotetramer.</text>
</comment>
<dbReference type="AlphaFoldDB" id="A0A328U8E8"/>
<keyword evidence="9 18" id="KW-0630">Potassium</keyword>
<feature type="binding site" evidence="17">
    <location>
        <position position="333"/>
    </location>
    <ligand>
        <name>(6S)-NADPHX</name>
        <dbReference type="ChEBI" id="CHEBI:64076"/>
    </ligand>
</feature>
<dbReference type="HAMAP" id="MF_01966">
    <property type="entry name" value="NADHX_epimerase"/>
    <property type="match status" value="1"/>
</dbReference>
<comment type="caution">
    <text evidence="18">Lacks conserved residue(s) required for the propagation of feature annotation.</text>
</comment>
<evidence type="ECO:0000256" key="2">
    <source>
        <dbReference type="ARBA" id="ARBA00000909"/>
    </source>
</evidence>
<dbReference type="PANTHER" id="PTHR12592:SF0">
    <property type="entry name" value="ATP-DEPENDENT (S)-NAD(P)H-HYDRATE DEHYDRATASE"/>
    <property type="match status" value="1"/>
</dbReference>
<name>A0A328U8E8_9FIRM</name>
<dbReference type="CDD" id="cd01171">
    <property type="entry name" value="YXKO-related"/>
    <property type="match status" value="1"/>
</dbReference>
<feature type="binding site" evidence="18">
    <location>
        <position position="163"/>
    </location>
    <ligand>
        <name>K(+)</name>
        <dbReference type="ChEBI" id="CHEBI:29103"/>
    </ligand>
</feature>
<dbReference type="EC" id="4.2.1.136" evidence="19"/>
<evidence type="ECO:0000256" key="18">
    <source>
        <dbReference type="HAMAP-Rule" id="MF_01966"/>
    </source>
</evidence>
<evidence type="ECO:0000313" key="23">
    <source>
        <dbReference type="Proteomes" id="UP000249377"/>
    </source>
</evidence>
<dbReference type="GO" id="GO:0046496">
    <property type="term" value="P:nicotinamide nucleotide metabolic process"/>
    <property type="evidence" value="ECO:0007669"/>
    <property type="project" value="UniProtKB-UniRule"/>
</dbReference>
<evidence type="ECO:0000256" key="9">
    <source>
        <dbReference type="ARBA" id="ARBA00022958"/>
    </source>
</evidence>
<sequence>MKALNAQQSRELEQRAQQQGCPLLQLMEQAGAAVARFFKKKYEMEQKRVVVLCGRGNNGGDGFVAARYLAENKARVVVLLVDGQPATENAAAMYRRLYEQPAVRVFSYSDDRELAFSLLETADFIIDAVYGIGFHGRVAAHMEPLFEQVSKAAAVVVAVDIPSGLLCDTGTMEGPCIRADYTVSFSTLKCAHILNPGKELCGEVSVAPIGISAALIDQQAAAVQVTEMADVVRAIKPREPESHKGSFGRLLCICGSTGMAGAAAMSISAALRCGVGLVDAALPRDIYPVVATQAQEAVYTLLDILPEGKYSVESRRSLEKSSSLCSAILLGCGLGVAPHTKALVEEVISGSRVPVILDADGINSILGHIDILKTTDVPLILTPHPGEMSRLMGKTVSEIQQNRVRYARQFAMDYAVTLVLKGAGTVIAAPDGSIWLNRTGNAGMAKGGSGDVLAGMLASFTAQGIPATAAAAVAVYLHGLAGDRCAAQLSQTAMLPTDLIAMLPKLFLEIGR</sequence>
<dbReference type="Gene3D" id="3.40.50.10260">
    <property type="entry name" value="YjeF N-terminal domain"/>
    <property type="match status" value="1"/>
</dbReference>
<dbReference type="GO" id="GO:0005524">
    <property type="term" value="F:ATP binding"/>
    <property type="evidence" value="ECO:0007669"/>
    <property type="project" value="UniProtKB-UniRule"/>
</dbReference>
<dbReference type="SUPFAM" id="SSF64153">
    <property type="entry name" value="YjeF N-terminal domain-like"/>
    <property type="match status" value="1"/>
</dbReference>
<accession>A0A328U8E8</accession>
<dbReference type="Proteomes" id="UP000249377">
    <property type="component" value="Unassembled WGS sequence"/>
</dbReference>
<dbReference type="PIRSF" id="PIRSF017184">
    <property type="entry name" value="Nnr"/>
    <property type="match status" value="1"/>
</dbReference>
<dbReference type="NCBIfam" id="TIGR00196">
    <property type="entry name" value="yjeF_cterm"/>
    <property type="match status" value="1"/>
</dbReference>
<comment type="catalytic activity">
    <reaction evidence="15 17 19">
        <text>(6S)-NADHX + ADP = AMP + phosphate + NADH + H(+)</text>
        <dbReference type="Rhea" id="RHEA:32223"/>
        <dbReference type="ChEBI" id="CHEBI:15378"/>
        <dbReference type="ChEBI" id="CHEBI:43474"/>
        <dbReference type="ChEBI" id="CHEBI:57945"/>
        <dbReference type="ChEBI" id="CHEBI:64074"/>
        <dbReference type="ChEBI" id="CHEBI:456215"/>
        <dbReference type="ChEBI" id="CHEBI:456216"/>
        <dbReference type="EC" id="4.2.1.136"/>
    </reaction>
</comment>
<feature type="domain" description="YjeF C-terminal" evidence="20">
    <location>
        <begin position="227"/>
        <end position="510"/>
    </location>
</feature>
<dbReference type="EC" id="5.1.99.6" evidence="19"/>
<comment type="cofactor">
    <cofactor evidence="17">
        <name>Mg(2+)</name>
        <dbReference type="ChEBI" id="CHEBI:18420"/>
    </cofactor>
</comment>
<dbReference type="InterPro" id="IPR000631">
    <property type="entry name" value="CARKD"/>
</dbReference>
<feature type="binding site" evidence="17">
    <location>
        <position position="262"/>
    </location>
    <ligand>
        <name>(6S)-NADPHX</name>
        <dbReference type="ChEBI" id="CHEBI:64076"/>
    </ligand>
</feature>
<dbReference type="Pfam" id="PF01256">
    <property type="entry name" value="Carb_kinase"/>
    <property type="match status" value="1"/>
</dbReference>
<comment type="function">
    <text evidence="17">Catalyzes the dehydration of the S-form of NAD(P)HX at the expense of ADP, which is converted to AMP. Together with NAD(P)HX epimerase, which catalyzes the epimerization of the S- and R-forms, the enzyme allows the repair of both epimers of NAD(P)HX, a damaged form of NAD(P)H that is a result of enzymatic or heat-dependent hydration.</text>
</comment>
<comment type="function">
    <text evidence="18">Catalyzes the epimerization of the S- and R-forms of NAD(P)HX, a damaged form of NAD(P)H that is a result of enzymatic or heat-dependent hydration. This is a prerequisite for the S-specific NAD(P)H-hydrate dehydratase to allow the repair of both epimers of NAD(P)HX.</text>
</comment>
<evidence type="ECO:0000256" key="5">
    <source>
        <dbReference type="ARBA" id="ARBA00022723"/>
    </source>
</evidence>
<evidence type="ECO:0000256" key="13">
    <source>
        <dbReference type="ARBA" id="ARBA00023268"/>
    </source>
</evidence>
<comment type="similarity">
    <text evidence="3 19">In the N-terminal section; belongs to the NnrE/AIBP family.</text>
</comment>